<name>A0A6P4ZTH6_BRABE</name>
<dbReference type="KEGG" id="bbel:109476401"/>
<feature type="transmembrane region" description="Helical" evidence="1">
    <location>
        <begin position="247"/>
        <end position="269"/>
    </location>
</feature>
<feature type="transmembrane region" description="Helical" evidence="1">
    <location>
        <begin position="408"/>
        <end position="431"/>
    </location>
</feature>
<organism evidence="3 4">
    <name type="scientific">Branchiostoma belcheri</name>
    <name type="common">Amphioxus</name>
    <dbReference type="NCBI Taxonomy" id="7741"/>
    <lineage>
        <taxon>Eukaryota</taxon>
        <taxon>Metazoa</taxon>
        <taxon>Chordata</taxon>
        <taxon>Cephalochordata</taxon>
        <taxon>Leptocardii</taxon>
        <taxon>Amphioxiformes</taxon>
        <taxon>Branchiostomatidae</taxon>
        <taxon>Branchiostoma</taxon>
    </lineage>
</organism>
<dbReference type="AlphaFoldDB" id="A0A6P4ZTH6"/>
<protein>
    <submittedName>
        <fullName evidence="4">Nose resistant to fluoxetine protein 6-like</fullName>
    </submittedName>
</protein>
<keyword evidence="3" id="KW-1185">Reference proteome</keyword>
<dbReference type="Proteomes" id="UP000515135">
    <property type="component" value="Unplaced"/>
</dbReference>
<proteinExistence type="predicted"/>
<evidence type="ECO:0000313" key="4">
    <source>
        <dbReference type="RefSeq" id="XP_019632896.1"/>
    </source>
</evidence>
<evidence type="ECO:0000256" key="1">
    <source>
        <dbReference type="SAM" id="Phobius"/>
    </source>
</evidence>
<feature type="transmembrane region" description="Helical" evidence="1">
    <location>
        <begin position="329"/>
        <end position="346"/>
    </location>
</feature>
<reference evidence="4" key="1">
    <citation type="submission" date="2025-08" db="UniProtKB">
        <authorList>
            <consortium name="RefSeq"/>
        </authorList>
    </citation>
    <scope>IDENTIFICATION</scope>
    <source>
        <tissue evidence="4">Gonad</tissue>
    </source>
</reference>
<evidence type="ECO:0000313" key="3">
    <source>
        <dbReference type="Proteomes" id="UP000515135"/>
    </source>
</evidence>
<feature type="transmembrane region" description="Helical" evidence="1">
    <location>
        <begin position="139"/>
        <end position="163"/>
    </location>
</feature>
<feature type="transmembrane region" description="Helical" evidence="1">
    <location>
        <begin position="186"/>
        <end position="208"/>
    </location>
</feature>
<dbReference type="PANTHER" id="PTHR11161:SF0">
    <property type="entry name" value="O-ACYLTRANSFERASE LIKE PROTEIN"/>
    <property type="match status" value="1"/>
</dbReference>
<dbReference type="InterPro" id="IPR052728">
    <property type="entry name" value="O2_lipid_transport_reg"/>
</dbReference>
<accession>A0A6P4ZTH6</accession>
<dbReference type="OrthoDB" id="10006435at2759"/>
<keyword evidence="1" id="KW-1133">Transmembrane helix</keyword>
<gene>
    <name evidence="4" type="primary">LOC109476401</name>
</gene>
<keyword evidence="1" id="KW-0472">Membrane</keyword>
<feature type="transmembrane region" description="Helical" evidence="1">
    <location>
        <begin position="100"/>
        <end position="119"/>
    </location>
</feature>
<dbReference type="RefSeq" id="XP_019632896.1">
    <property type="nucleotide sequence ID" value="XM_019777337.1"/>
</dbReference>
<keyword evidence="1" id="KW-0812">Transmembrane</keyword>
<feature type="transmembrane region" description="Helical" evidence="1">
    <location>
        <begin position="276"/>
        <end position="295"/>
    </location>
</feature>
<feature type="transmembrane region" description="Helical" evidence="1">
    <location>
        <begin position="443"/>
        <end position="462"/>
    </location>
</feature>
<evidence type="ECO:0000259" key="2">
    <source>
        <dbReference type="Pfam" id="PF01757"/>
    </source>
</evidence>
<feature type="transmembrane region" description="Helical" evidence="1">
    <location>
        <begin position="24"/>
        <end position="47"/>
    </location>
</feature>
<dbReference type="InterPro" id="IPR002656">
    <property type="entry name" value="Acyl_transf_3_dom"/>
</dbReference>
<feature type="domain" description="Acyltransferase 3" evidence="2">
    <location>
        <begin position="97"/>
        <end position="490"/>
    </location>
</feature>
<feature type="transmembrane region" description="Helical" evidence="1">
    <location>
        <begin position="474"/>
        <end position="495"/>
    </location>
</feature>
<feature type="transmembrane region" description="Helical" evidence="1">
    <location>
        <begin position="362"/>
        <end position="388"/>
    </location>
</feature>
<dbReference type="Pfam" id="PF01757">
    <property type="entry name" value="Acyl_transf_3"/>
    <property type="match status" value="1"/>
</dbReference>
<dbReference type="GeneID" id="109476401"/>
<dbReference type="GO" id="GO:0016747">
    <property type="term" value="F:acyltransferase activity, transferring groups other than amino-acyl groups"/>
    <property type="evidence" value="ECO:0007669"/>
    <property type="project" value="InterPro"/>
</dbReference>
<dbReference type="PANTHER" id="PTHR11161">
    <property type="entry name" value="O-ACYLTRANSFERASE"/>
    <property type="match status" value="1"/>
</dbReference>
<sequence length="525" mass="60226">MGNWRVLNITAYIPEVAPINPGTVSAIFICALLCILQLVGTLYDVIIERPRKNGSRKNLQATLEEEGISRRLLLAFSIYNNLERLFSTKQTSGSIPCLHGIRFLSLSWVILGHTYIYSVETIDNPVVLLEIVKTFTFQVVLQTILAVDTFFFLGGLLLAYLLLKRLEESSEEGKTIRFLMLYVQRYLRLTPTLLFVIMVVVWVLPQLFMGPMWHSKLSSLEGCRTNWWKNILYINNLLRDDQACLDFTWYLANDMQFFIIGVPIVYLLYRYWYVGLAGQLALLLANFAATAVVAVEYDIRVDFFIAEAQERRNRDEPDPKFTEYYIKPWVRIGPYLVGMLVGWVLYKTREMRQENKRDEKMVLWLVCIGWCTATATALAVVYGMYGVYNGAVLTYSGNLFFVTVHRVVWAMAIGWMVVACYHGYGGVVNTILSWNVWVPLSRLTYSAYLIHPIVMYLTYHTAESTIHLTTFNMIHLFLGHLMLGYGLAVLVFVFVESPIISLLKIAVGNRAAPNQHRPLDYKSLP</sequence>